<feature type="transmembrane region" description="Helical" evidence="6">
    <location>
        <begin position="236"/>
        <end position="254"/>
    </location>
</feature>
<dbReference type="Pfam" id="PF07690">
    <property type="entry name" value="MFS_1"/>
    <property type="match status" value="1"/>
</dbReference>
<evidence type="ECO:0000256" key="2">
    <source>
        <dbReference type="ARBA" id="ARBA00022475"/>
    </source>
</evidence>
<dbReference type="CDD" id="cd17324">
    <property type="entry name" value="MFS_NepI_like"/>
    <property type="match status" value="1"/>
</dbReference>
<evidence type="ECO:0000256" key="5">
    <source>
        <dbReference type="ARBA" id="ARBA00023136"/>
    </source>
</evidence>
<gene>
    <name evidence="8" type="ORF">SAMN05216189_1004124</name>
    <name evidence="9" type="ORF">SAMN06295949_101247</name>
</gene>
<organism evidence="8 11">
    <name type="scientific">Pseudomonas delhiensis</name>
    <dbReference type="NCBI Taxonomy" id="366289"/>
    <lineage>
        <taxon>Bacteria</taxon>
        <taxon>Pseudomonadati</taxon>
        <taxon>Pseudomonadota</taxon>
        <taxon>Gammaproteobacteria</taxon>
        <taxon>Pseudomonadales</taxon>
        <taxon>Pseudomonadaceae</taxon>
        <taxon>Pseudomonas</taxon>
    </lineage>
</organism>
<dbReference type="GO" id="GO:0022857">
    <property type="term" value="F:transmembrane transporter activity"/>
    <property type="evidence" value="ECO:0007669"/>
    <property type="project" value="InterPro"/>
</dbReference>
<proteinExistence type="predicted"/>
<evidence type="ECO:0000259" key="7">
    <source>
        <dbReference type="PROSITE" id="PS50850"/>
    </source>
</evidence>
<dbReference type="PROSITE" id="PS50850">
    <property type="entry name" value="MFS"/>
    <property type="match status" value="1"/>
</dbReference>
<dbReference type="AlphaFoldDB" id="A0A239E4Y9"/>
<dbReference type="EMBL" id="FZPC01000001">
    <property type="protein sequence ID" value="SNS39519.1"/>
    <property type="molecule type" value="Genomic_DNA"/>
</dbReference>
<evidence type="ECO:0000256" key="4">
    <source>
        <dbReference type="ARBA" id="ARBA00022989"/>
    </source>
</evidence>
<dbReference type="EMBL" id="FNEC01000004">
    <property type="protein sequence ID" value="SDI35652.1"/>
    <property type="molecule type" value="Genomic_DNA"/>
</dbReference>
<dbReference type="InterPro" id="IPR011701">
    <property type="entry name" value="MFS"/>
</dbReference>
<keyword evidence="4 6" id="KW-1133">Transmembrane helix</keyword>
<keyword evidence="3 6" id="KW-0812">Transmembrane</keyword>
<accession>A0A239E4Y9</accession>
<dbReference type="PANTHER" id="PTHR43124">
    <property type="entry name" value="PURINE EFFLUX PUMP PBUE"/>
    <property type="match status" value="1"/>
</dbReference>
<keyword evidence="2" id="KW-1003">Cell membrane</keyword>
<evidence type="ECO:0000256" key="6">
    <source>
        <dbReference type="SAM" id="Phobius"/>
    </source>
</evidence>
<dbReference type="PANTHER" id="PTHR43124:SF8">
    <property type="entry name" value="INNER MEMBRANE TRANSPORT PROTEIN YDHP"/>
    <property type="match status" value="1"/>
</dbReference>
<evidence type="ECO:0000313" key="11">
    <source>
        <dbReference type="Proteomes" id="UP000199693"/>
    </source>
</evidence>
<feature type="transmembrane region" description="Helical" evidence="6">
    <location>
        <begin position="70"/>
        <end position="93"/>
    </location>
</feature>
<feature type="transmembrane region" description="Helical" evidence="6">
    <location>
        <begin position="323"/>
        <end position="344"/>
    </location>
</feature>
<evidence type="ECO:0000313" key="8">
    <source>
        <dbReference type="EMBL" id="SDI35652.1"/>
    </source>
</evidence>
<reference evidence="8 11" key="1">
    <citation type="submission" date="2016-10" db="EMBL/GenBank/DDBJ databases">
        <authorList>
            <person name="de Groot N.N."/>
        </authorList>
    </citation>
    <scope>NUCLEOTIDE SEQUENCE [LARGE SCALE GENOMIC DNA]</scope>
    <source>
        <strain evidence="8 11">CCM 7361</strain>
    </source>
</reference>
<dbReference type="InterPro" id="IPR050189">
    <property type="entry name" value="MFS_Efflux_Transporters"/>
</dbReference>
<feature type="transmembrane region" description="Helical" evidence="6">
    <location>
        <begin position="127"/>
        <end position="146"/>
    </location>
</feature>
<feature type="transmembrane region" description="Helical" evidence="6">
    <location>
        <begin position="158"/>
        <end position="178"/>
    </location>
</feature>
<evidence type="ECO:0000313" key="9">
    <source>
        <dbReference type="EMBL" id="SNS39519.1"/>
    </source>
</evidence>
<dbReference type="Gene3D" id="1.20.1250.20">
    <property type="entry name" value="MFS general substrate transporter like domains"/>
    <property type="match status" value="2"/>
</dbReference>
<dbReference type="Proteomes" id="UP000199693">
    <property type="component" value="Unassembled WGS sequence"/>
</dbReference>
<feature type="transmembrane region" description="Helical" evidence="6">
    <location>
        <begin position="261"/>
        <end position="283"/>
    </location>
</feature>
<dbReference type="RefSeq" id="WP_089389697.1">
    <property type="nucleotide sequence ID" value="NZ_FNEC01000004.1"/>
</dbReference>
<sequence>MPLPLLVLALSAFAIGTTEFVIMGLLPDVAGDLAVSIPSAGWLVSGYAFGVAVGAPIMALLTARLPRKRALLMLMGIFILGNFLCAVAASYGMLMLARIVTALCHGAFFGIGSVVAAGLVPANRKASAVALMFTGLTLANVLGVPLGTALGQAAGWRSTFWVVTVIGVFALIGLWRILPAGHDEEAVDLRQEAAALRSGQLWLALGTTVLFSAAVFALFTYVAPLLGEVTQVSPRGVTWTLVLIGLGLTLGNILGGRLADWRLGTTLAGVFATMAVVSAALSWTSHSLLPAEVTLFLWAAAAFAAVPALQVNVVRVGQGAPNLVATLNIGAFNVGNAVGAWVGGSVIDHGLGLTRVPLAGALLAVLALIAVMIAFSGRPNQTQPVLDRTPDQPRNGAPQQ</sequence>
<dbReference type="InterPro" id="IPR036259">
    <property type="entry name" value="MFS_trans_sf"/>
</dbReference>
<protein>
    <submittedName>
        <fullName evidence="8">MFS transporter, DHA1 family, inner membrane transport protein</fullName>
    </submittedName>
</protein>
<feature type="transmembrane region" description="Helical" evidence="6">
    <location>
        <begin position="295"/>
        <end position="314"/>
    </location>
</feature>
<comment type="subcellular location">
    <subcellularLocation>
        <location evidence="1">Cell membrane</location>
        <topology evidence="1">Multi-pass membrane protein</topology>
    </subcellularLocation>
</comment>
<feature type="transmembrane region" description="Helical" evidence="6">
    <location>
        <begin position="99"/>
        <end position="120"/>
    </location>
</feature>
<dbReference type="Proteomes" id="UP000198309">
    <property type="component" value="Unassembled WGS sequence"/>
</dbReference>
<feature type="transmembrane region" description="Helical" evidence="6">
    <location>
        <begin position="356"/>
        <end position="375"/>
    </location>
</feature>
<feature type="transmembrane region" description="Helical" evidence="6">
    <location>
        <begin position="199"/>
        <end position="224"/>
    </location>
</feature>
<name>A0A239E4Y9_9PSED</name>
<dbReference type="SUPFAM" id="SSF103473">
    <property type="entry name" value="MFS general substrate transporter"/>
    <property type="match status" value="1"/>
</dbReference>
<evidence type="ECO:0000256" key="1">
    <source>
        <dbReference type="ARBA" id="ARBA00004651"/>
    </source>
</evidence>
<keyword evidence="5 6" id="KW-0472">Membrane</keyword>
<evidence type="ECO:0000256" key="3">
    <source>
        <dbReference type="ARBA" id="ARBA00022692"/>
    </source>
</evidence>
<feature type="domain" description="Major facilitator superfamily (MFS) profile" evidence="7">
    <location>
        <begin position="4"/>
        <end position="382"/>
    </location>
</feature>
<evidence type="ECO:0000313" key="10">
    <source>
        <dbReference type="Proteomes" id="UP000198309"/>
    </source>
</evidence>
<dbReference type="InterPro" id="IPR020846">
    <property type="entry name" value="MFS_dom"/>
</dbReference>
<dbReference type="GO" id="GO:0005886">
    <property type="term" value="C:plasma membrane"/>
    <property type="evidence" value="ECO:0007669"/>
    <property type="project" value="UniProtKB-SubCell"/>
</dbReference>
<feature type="transmembrane region" description="Helical" evidence="6">
    <location>
        <begin position="42"/>
        <end position="63"/>
    </location>
</feature>
<keyword evidence="10" id="KW-1185">Reference proteome</keyword>
<reference evidence="9 10" key="2">
    <citation type="submission" date="2017-06" db="EMBL/GenBank/DDBJ databases">
        <authorList>
            <person name="Varghese N."/>
            <person name="Submissions S."/>
        </authorList>
    </citation>
    <scope>NUCLEOTIDE SEQUENCE [LARGE SCALE GENOMIC DNA]</scope>
    <source>
        <strain evidence="9 10">RLD-1</strain>
    </source>
</reference>